<evidence type="ECO:0000256" key="2">
    <source>
        <dbReference type="ARBA" id="ARBA00022490"/>
    </source>
</evidence>
<dbReference type="PANTHER" id="PTHR43033:SF1">
    <property type="entry name" value="TRNA(ILE)-LYSIDINE SYNTHASE-RELATED"/>
    <property type="match status" value="1"/>
</dbReference>
<dbReference type="GO" id="GO:0005524">
    <property type="term" value="F:ATP binding"/>
    <property type="evidence" value="ECO:0007669"/>
    <property type="project" value="UniProtKB-UniRule"/>
</dbReference>
<dbReference type="Pfam" id="PF11734">
    <property type="entry name" value="TilS_C"/>
    <property type="match status" value="1"/>
</dbReference>
<dbReference type="PANTHER" id="PTHR43033">
    <property type="entry name" value="TRNA(ILE)-LYSIDINE SYNTHASE-RELATED"/>
    <property type="match status" value="1"/>
</dbReference>
<dbReference type="SMART" id="SM00977">
    <property type="entry name" value="TilS_C"/>
    <property type="match status" value="1"/>
</dbReference>
<keyword evidence="11" id="KW-1185">Reference proteome</keyword>
<dbReference type="InterPro" id="IPR015262">
    <property type="entry name" value="tRNA_Ile_lys_synt_subst-bd"/>
</dbReference>
<evidence type="ECO:0000313" key="10">
    <source>
        <dbReference type="EMBL" id="PIL38264.1"/>
    </source>
</evidence>
<dbReference type="InterPro" id="IPR012795">
    <property type="entry name" value="tRNA_Ile_lys_synt_N"/>
</dbReference>
<dbReference type="InterPro" id="IPR012796">
    <property type="entry name" value="Lysidine-tRNA-synth_C"/>
</dbReference>
<evidence type="ECO:0000259" key="9">
    <source>
        <dbReference type="SMART" id="SM00977"/>
    </source>
</evidence>
<keyword evidence="4 8" id="KW-0819">tRNA processing</keyword>
<comment type="similarity">
    <text evidence="8">Belongs to the tRNA(Ile)-lysidine synthase family.</text>
</comment>
<reference evidence="10 11" key="1">
    <citation type="submission" date="2017-10" db="EMBL/GenBank/DDBJ databases">
        <title>Massilia psychrophilum sp. nov., a novel purple-pigmented bacterium isolated from Tianshan glacier, Xinjiang Municipality, China.</title>
        <authorList>
            <person name="Wang H."/>
        </authorList>
    </citation>
    <scope>NUCLEOTIDE SEQUENCE [LARGE SCALE GENOMIC DNA]</scope>
    <source>
        <strain evidence="10 11">JCM 30813</strain>
    </source>
</reference>
<organism evidence="10 11">
    <name type="scientific">Massilia psychrophila</name>
    <dbReference type="NCBI Taxonomy" id="1603353"/>
    <lineage>
        <taxon>Bacteria</taxon>
        <taxon>Pseudomonadati</taxon>
        <taxon>Pseudomonadota</taxon>
        <taxon>Betaproteobacteria</taxon>
        <taxon>Burkholderiales</taxon>
        <taxon>Oxalobacteraceae</taxon>
        <taxon>Telluria group</taxon>
        <taxon>Massilia</taxon>
    </lineage>
</organism>
<dbReference type="InterPro" id="IPR012094">
    <property type="entry name" value="tRNA_Ile_lys_synt"/>
</dbReference>
<comment type="subcellular location">
    <subcellularLocation>
        <location evidence="1 8">Cytoplasm</location>
    </subcellularLocation>
</comment>
<evidence type="ECO:0000256" key="5">
    <source>
        <dbReference type="ARBA" id="ARBA00022741"/>
    </source>
</evidence>
<dbReference type="Gene3D" id="3.40.50.620">
    <property type="entry name" value="HUPs"/>
    <property type="match status" value="1"/>
</dbReference>
<dbReference type="OrthoDB" id="9807403at2"/>
<dbReference type="GO" id="GO:0032267">
    <property type="term" value="F:tRNA(Ile)-lysidine synthase activity"/>
    <property type="evidence" value="ECO:0007669"/>
    <property type="project" value="UniProtKB-EC"/>
</dbReference>
<dbReference type="NCBIfam" id="TIGR02432">
    <property type="entry name" value="lysidine_TilS_N"/>
    <property type="match status" value="1"/>
</dbReference>
<keyword evidence="2 8" id="KW-0963">Cytoplasm</keyword>
<evidence type="ECO:0000313" key="11">
    <source>
        <dbReference type="Proteomes" id="UP000228593"/>
    </source>
</evidence>
<evidence type="ECO:0000256" key="8">
    <source>
        <dbReference type="HAMAP-Rule" id="MF_01161"/>
    </source>
</evidence>
<dbReference type="EMBL" id="PDOB01000041">
    <property type="protein sequence ID" value="PIL38264.1"/>
    <property type="molecule type" value="Genomic_DNA"/>
</dbReference>
<gene>
    <name evidence="8 10" type="primary">tilS</name>
    <name evidence="10" type="ORF">CR103_18820</name>
</gene>
<dbReference type="SUPFAM" id="SSF56037">
    <property type="entry name" value="PheT/TilS domain"/>
    <property type="match status" value="1"/>
</dbReference>
<dbReference type="Gene3D" id="1.20.59.20">
    <property type="match status" value="1"/>
</dbReference>
<dbReference type="Pfam" id="PF01171">
    <property type="entry name" value="ATP_bind_3"/>
    <property type="match status" value="1"/>
</dbReference>
<dbReference type="Pfam" id="PF09179">
    <property type="entry name" value="TilS"/>
    <property type="match status" value="1"/>
</dbReference>
<dbReference type="AlphaFoldDB" id="A0A2G8SWX1"/>
<comment type="function">
    <text evidence="8">Ligates lysine onto the cytidine present at position 34 of the AUA codon-specific tRNA(Ile) that contains the anticodon CAU, in an ATP-dependent manner. Cytidine is converted to lysidine, thus changing the amino acid specificity of the tRNA from methionine to isoleucine.</text>
</comment>
<dbReference type="GO" id="GO:0005737">
    <property type="term" value="C:cytoplasm"/>
    <property type="evidence" value="ECO:0007669"/>
    <property type="project" value="UniProtKB-SubCell"/>
</dbReference>
<feature type="domain" description="Lysidine-tRNA(Ile) synthetase C-terminal" evidence="9">
    <location>
        <begin position="413"/>
        <end position="492"/>
    </location>
</feature>
<dbReference type="InterPro" id="IPR014729">
    <property type="entry name" value="Rossmann-like_a/b/a_fold"/>
</dbReference>
<dbReference type="RefSeq" id="WP_099917481.1">
    <property type="nucleotide sequence ID" value="NZ_BMHS01000017.1"/>
</dbReference>
<dbReference type="NCBIfam" id="TIGR02433">
    <property type="entry name" value="lysidine_TilS_C"/>
    <property type="match status" value="1"/>
</dbReference>
<keyword evidence="5 8" id="KW-0547">Nucleotide-binding</keyword>
<comment type="domain">
    <text evidence="8">The N-terminal region contains the highly conserved SGGXDS motif, predicted to be a P-loop motif involved in ATP binding.</text>
</comment>
<comment type="catalytic activity">
    <reaction evidence="7 8">
        <text>cytidine(34) in tRNA(Ile2) + L-lysine + ATP = lysidine(34) in tRNA(Ile2) + AMP + diphosphate + H(+)</text>
        <dbReference type="Rhea" id="RHEA:43744"/>
        <dbReference type="Rhea" id="RHEA-COMP:10625"/>
        <dbReference type="Rhea" id="RHEA-COMP:10670"/>
        <dbReference type="ChEBI" id="CHEBI:15378"/>
        <dbReference type="ChEBI" id="CHEBI:30616"/>
        <dbReference type="ChEBI" id="CHEBI:32551"/>
        <dbReference type="ChEBI" id="CHEBI:33019"/>
        <dbReference type="ChEBI" id="CHEBI:82748"/>
        <dbReference type="ChEBI" id="CHEBI:83665"/>
        <dbReference type="ChEBI" id="CHEBI:456215"/>
        <dbReference type="EC" id="6.3.4.19"/>
    </reaction>
</comment>
<dbReference type="SUPFAM" id="SSF52402">
    <property type="entry name" value="Adenine nucleotide alpha hydrolases-like"/>
    <property type="match status" value="1"/>
</dbReference>
<dbReference type="CDD" id="cd01992">
    <property type="entry name" value="TilS_N"/>
    <property type="match status" value="1"/>
</dbReference>
<dbReference type="InterPro" id="IPR011063">
    <property type="entry name" value="TilS/TtcA_N"/>
</dbReference>
<evidence type="ECO:0000256" key="7">
    <source>
        <dbReference type="ARBA" id="ARBA00048539"/>
    </source>
</evidence>
<dbReference type="GO" id="GO:0006400">
    <property type="term" value="P:tRNA modification"/>
    <property type="evidence" value="ECO:0007669"/>
    <property type="project" value="UniProtKB-UniRule"/>
</dbReference>
<keyword evidence="3 8" id="KW-0436">Ligase</keyword>
<comment type="caution">
    <text evidence="10">The sequence shown here is derived from an EMBL/GenBank/DDBJ whole genome shotgun (WGS) entry which is preliminary data.</text>
</comment>
<evidence type="ECO:0000256" key="3">
    <source>
        <dbReference type="ARBA" id="ARBA00022598"/>
    </source>
</evidence>
<accession>A0A2G8SWX1</accession>
<dbReference type="EC" id="6.3.4.19" evidence="8"/>
<sequence>MSEVSVVNRVSRSQVRSLADSFAVALDRLRAQASAPSDTAIAVAYSGGLDSSALLHLAHDYARLHGLALFAFHVHHGISPNADAWAGHCRDRCASLGVGFDERRVSLAKARSGIEAAARKLRYAALGEMCRGHGVRLMLTAHHLDDQAETVLLQLLRGSGSAGLSGMDAANSAPELLGNPDLVMARPLLPVTRGALEDYIKANAISYCDDESNLDPRYARNALRLQVMPALAQAFPGFQERFARSASHAQSAQRMLAELAAEDLAACLDGKLDNETLDVAKLRAMSLDRVQNLLRHWFGTRGLRMPSTAWLAEMVTQLIEARHDAQLLVTHPDCHIRRHRDRLYITPKLGELAGLRDPDDEGIFVKYARQFRWQGEAGIAFPDYGGTLYFDEAAVDAGAGQGLDPAWLRQQGLQIDFRKGGERLKPAANRPTRSLKYHYQACNVPAWERTRLPIVSLSARAGAAAALLFAAGIGMDCHHLAVGPAPLIKLRWQSDPAR</sequence>
<dbReference type="HAMAP" id="MF_01161">
    <property type="entry name" value="tRNA_Ile_lys_synt"/>
    <property type="match status" value="1"/>
</dbReference>
<evidence type="ECO:0000256" key="6">
    <source>
        <dbReference type="ARBA" id="ARBA00022840"/>
    </source>
</evidence>
<protein>
    <recommendedName>
        <fullName evidence="8">tRNA(Ile)-lysidine synthase</fullName>
        <ecNumber evidence="8">6.3.4.19</ecNumber>
    </recommendedName>
    <alternativeName>
        <fullName evidence="8">tRNA(Ile)-2-lysyl-cytidine synthase</fullName>
    </alternativeName>
    <alternativeName>
        <fullName evidence="8">tRNA(Ile)-lysidine synthetase</fullName>
    </alternativeName>
</protein>
<dbReference type="SUPFAM" id="SSF82829">
    <property type="entry name" value="MesJ substrate recognition domain-like"/>
    <property type="match status" value="1"/>
</dbReference>
<evidence type="ECO:0000256" key="4">
    <source>
        <dbReference type="ARBA" id="ARBA00022694"/>
    </source>
</evidence>
<name>A0A2G8SWX1_9BURK</name>
<feature type="binding site" evidence="8">
    <location>
        <begin position="46"/>
        <end position="51"/>
    </location>
    <ligand>
        <name>ATP</name>
        <dbReference type="ChEBI" id="CHEBI:30616"/>
    </ligand>
</feature>
<dbReference type="Proteomes" id="UP000228593">
    <property type="component" value="Unassembled WGS sequence"/>
</dbReference>
<evidence type="ECO:0000256" key="1">
    <source>
        <dbReference type="ARBA" id="ARBA00004496"/>
    </source>
</evidence>
<proteinExistence type="inferred from homology"/>
<keyword evidence="6 8" id="KW-0067">ATP-binding</keyword>